<proteinExistence type="predicted"/>
<sequence length="61" mass="7076">VTRDHLGGRCDPLHIGHFYNHRNLFNKICKIYPTSFVASGRCRKHAIIILSTEKITISNRR</sequence>
<dbReference type="AlphaFoldDB" id="A0A382X760"/>
<reference evidence="1" key="1">
    <citation type="submission" date="2018-05" db="EMBL/GenBank/DDBJ databases">
        <authorList>
            <person name="Lanie J.A."/>
            <person name="Ng W.-L."/>
            <person name="Kazmierczak K.M."/>
            <person name="Andrzejewski T.M."/>
            <person name="Davidsen T.M."/>
            <person name="Wayne K.J."/>
            <person name="Tettelin H."/>
            <person name="Glass J.I."/>
            <person name="Rusch D."/>
            <person name="Podicherti R."/>
            <person name="Tsui H.-C.T."/>
            <person name="Winkler M.E."/>
        </authorList>
    </citation>
    <scope>NUCLEOTIDE SEQUENCE</scope>
</reference>
<name>A0A382X760_9ZZZZ</name>
<accession>A0A382X760</accession>
<gene>
    <name evidence="1" type="ORF">METZ01_LOCUS419279</name>
</gene>
<protein>
    <submittedName>
        <fullName evidence="1">Uncharacterized protein</fullName>
    </submittedName>
</protein>
<evidence type="ECO:0000313" key="1">
    <source>
        <dbReference type="EMBL" id="SVD66425.1"/>
    </source>
</evidence>
<feature type="non-terminal residue" evidence="1">
    <location>
        <position position="1"/>
    </location>
</feature>
<dbReference type="EMBL" id="UINC01165176">
    <property type="protein sequence ID" value="SVD66425.1"/>
    <property type="molecule type" value="Genomic_DNA"/>
</dbReference>
<organism evidence="1">
    <name type="scientific">marine metagenome</name>
    <dbReference type="NCBI Taxonomy" id="408172"/>
    <lineage>
        <taxon>unclassified sequences</taxon>
        <taxon>metagenomes</taxon>
        <taxon>ecological metagenomes</taxon>
    </lineage>
</organism>